<dbReference type="NCBIfam" id="NF010372">
    <property type="entry name" value="PRK13798.1"/>
    <property type="match status" value="1"/>
</dbReference>
<organism evidence="8 9">
    <name type="scientific">Lacipirellula parvula</name>
    <dbReference type="NCBI Taxonomy" id="2650471"/>
    <lineage>
        <taxon>Bacteria</taxon>
        <taxon>Pseudomonadati</taxon>
        <taxon>Planctomycetota</taxon>
        <taxon>Planctomycetia</taxon>
        <taxon>Pirellulales</taxon>
        <taxon>Lacipirellulaceae</taxon>
        <taxon>Lacipirellula</taxon>
    </lineage>
</organism>
<gene>
    <name evidence="8" type="ORF">PLANPX_2072</name>
</gene>
<evidence type="ECO:0000313" key="8">
    <source>
        <dbReference type="EMBL" id="BBO32460.1"/>
    </source>
</evidence>
<dbReference type="NCBIfam" id="TIGR03180">
    <property type="entry name" value="UraD_2"/>
    <property type="match status" value="1"/>
</dbReference>
<dbReference type="GO" id="GO:0006144">
    <property type="term" value="P:purine nucleobase metabolic process"/>
    <property type="evidence" value="ECO:0007669"/>
    <property type="project" value="UniProtKB-KW"/>
</dbReference>
<evidence type="ECO:0000256" key="1">
    <source>
        <dbReference type="ARBA" id="ARBA00001163"/>
    </source>
</evidence>
<evidence type="ECO:0000259" key="7">
    <source>
        <dbReference type="Pfam" id="PF09349"/>
    </source>
</evidence>
<accession>A0A5K7X787</accession>
<comment type="catalytic activity">
    <reaction evidence="1">
        <text>5-hydroxy-2-oxo-4-ureido-2,5-dihydro-1H-imidazole-5-carboxylate + H(+) = (S)-allantoin + CO2</text>
        <dbReference type="Rhea" id="RHEA:26301"/>
        <dbReference type="ChEBI" id="CHEBI:15378"/>
        <dbReference type="ChEBI" id="CHEBI:15678"/>
        <dbReference type="ChEBI" id="CHEBI:16526"/>
        <dbReference type="ChEBI" id="CHEBI:58639"/>
        <dbReference type="EC" id="4.1.1.97"/>
    </reaction>
</comment>
<dbReference type="GO" id="GO:0051997">
    <property type="term" value="F:2-oxo-4-hydroxy-4-carboxy-5-ureidoimidazoline decarboxylase activity"/>
    <property type="evidence" value="ECO:0007669"/>
    <property type="project" value="UniProtKB-EC"/>
</dbReference>
<evidence type="ECO:0000256" key="5">
    <source>
        <dbReference type="ARBA" id="ARBA00022793"/>
    </source>
</evidence>
<keyword evidence="4" id="KW-0659">Purine metabolism</keyword>
<evidence type="ECO:0000256" key="6">
    <source>
        <dbReference type="ARBA" id="ARBA00023239"/>
    </source>
</evidence>
<dbReference type="EC" id="4.1.1.97" evidence="3"/>
<dbReference type="Proteomes" id="UP000326837">
    <property type="component" value="Chromosome"/>
</dbReference>
<name>A0A5K7X787_9BACT</name>
<evidence type="ECO:0000256" key="4">
    <source>
        <dbReference type="ARBA" id="ARBA00022631"/>
    </source>
</evidence>
<dbReference type="InterPro" id="IPR017595">
    <property type="entry name" value="OHCU_decarboxylase-2"/>
</dbReference>
<dbReference type="Gene3D" id="1.10.3330.10">
    <property type="entry name" value="Oxo-4-hydroxy-4-carboxy-5-ureidoimidazoline decarboxylase"/>
    <property type="match status" value="1"/>
</dbReference>
<feature type="domain" description="Oxo-4-hydroxy-4-carboxy-5-ureidoimidazoline decarboxylase" evidence="7">
    <location>
        <begin position="9"/>
        <end position="163"/>
    </location>
</feature>
<dbReference type="Pfam" id="PF09349">
    <property type="entry name" value="OHCU_decarbox"/>
    <property type="match status" value="1"/>
</dbReference>
<dbReference type="EMBL" id="AP021861">
    <property type="protein sequence ID" value="BBO32460.1"/>
    <property type="molecule type" value="Genomic_DNA"/>
</dbReference>
<comment type="pathway">
    <text evidence="2">Purine metabolism; urate degradation; (S)-allantoin from urate: step 3/3.</text>
</comment>
<dbReference type="SUPFAM" id="SSF158694">
    <property type="entry name" value="UraD-Like"/>
    <property type="match status" value="1"/>
</dbReference>
<dbReference type="InterPro" id="IPR036778">
    <property type="entry name" value="OHCU_decarboxylase_sf"/>
</dbReference>
<evidence type="ECO:0000256" key="2">
    <source>
        <dbReference type="ARBA" id="ARBA00004754"/>
    </source>
</evidence>
<dbReference type="PANTHER" id="PTHR43466:SF1">
    <property type="entry name" value="2-OXO-4-HYDROXY-4-CARBOXY-5-UREIDOIMIDAZOLINE DECARBOXYLASE-RELATED"/>
    <property type="match status" value="1"/>
</dbReference>
<evidence type="ECO:0000256" key="3">
    <source>
        <dbReference type="ARBA" id="ARBA00012257"/>
    </source>
</evidence>
<dbReference type="RefSeq" id="WP_152098421.1">
    <property type="nucleotide sequence ID" value="NZ_AP021861.1"/>
</dbReference>
<keyword evidence="5" id="KW-0210">Decarboxylase</keyword>
<protein>
    <recommendedName>
        <fullName evidence="3">2-oxo-4-hydroxy-4-carboxy-5-ureidoimidazoline decarboxylase</fullName>
        <ecNumber evidence="3">4.1.1.97</ecNumber>
    </recommendedName>
</protein>
<dbReference type="AlphaFoldDB" id="A0A5K7X787"/>
<keyword evidence="6 8" id="KW-0456">Lyase</keyword>
<dbReference type="KEGG" id="lpav:PLANPX_2072"/>
<evidence type="ECO:0000313" key="9">
    <source>
        <dbReference type="Proteomes" id="UP000326837"/>
    </source>
</evidence>
<reference evidence="9" key="1">
    <citation type="submission" date="2019-10" db="EMBL/GenBank/DDBJ databases">
        <title>Lacipirellula parvula gen. nov., sp. nov., representing a lineage of planctomycetes widespread in freshwater anoxic habitats, and description of the family Lacipirellulaceae.</title>
        <authorList>
            <person name="Dedysh S.N."/>
            <person name="Kulichevskaya I.S."/>
            <person name="Beletsky A.V."/>
            <person name="Rakitin A.L."/>
            <person name="Mardanov A.V."/>
            <person name="Ivanova A.A."/>
            <person name="Saltykova V.X."/>
            <person name="Rijpstra W.I.C."/>
            <person name="Sinninghe Damste J.S."/>
            <person name="Ravin N.V."/>
        </authorList>
    </citation>
    <scope>NUCLEOTIDE SEQUENCE [LARGE SCALE GENOMIC DNA]</scope>
    <source>
        <strain evidence="9">PX69</strain>
    </source>
</reference>
<keyword evidence="9" id="KW-1185">Reference proteome</keyword>
<dbReference type="InterPro" id="IPR018020">
    <property type="entry name" value="OHCU_decarboxylase"/>
</dbReference>
<dbReference type="PANTHER" id="PTHR43466">
    <property type="entry name" value="2-OXO-4-HYDROXY-4-CARBOXY-5-UREIDOIMIDAZOLINE DECARBOXYLASE-RELATED"/>
    <property type="match status" value="1"/>
</dbReference>
<dbReference type="GO" id="GO:0019628">
    <property type="term" value="P:urate catabolic process"/>
    <property type="evidence" value="ECO:0007669"/>
    <property type="project" value="TreeGrafter"/>
</dbReference>
<sequence>MSIAAKLKDLPDEDARAALANCCAAVNWVSGMLAARPFTSDDALFAACDAVAATLTEPDWLEAFAAHPLIGDVDSLRKKYASTKQLAAGEQSGVDAASETTLRELAELNRDYAERFGFIFIVFATGKTADEMLAILKSRIHNSRDQEVANAAAEQLKITRLRLTKLADPKH</sequence>
<proteinExistence type="predicted"/>